<dbReference type="GO" id="GO:0003904">
    <property type="term" value="F:deoxyribodipyrimidine photo-lyase activity"/>
    <property type="evidence" value="ECO:0007669"/>
    <property type="project" value="UniProtKB-EC"/>
</dbReference>
<dbReference type="GO" id="GO:0003677">
    <property type="term" value="F:DNA binding"/>
    <property type="evidence" value="ECO:0007669"/>
    <property type="project" value="UniProtKB-KW"/>
</dbReference>
<dbReference type="PANTHER" id="PTHR10211">
    <property type="entry name" value="DEOXYRIBODIPYRIMIDINE PHOTOLYASE"/>
    <property type="match status" value="1"/>
</dbReference>
<keyword evidence="10" id="KW-0234">DNA repair</keyword>
<keyword evidence="8" id="KW-0274">FAD</keyword>
<dbReference type="RefSeq" id="WP_173074936.1">
    <property type="nucleotide sequence ID" value="NZ_CP041345.1"/>
</dbReference>
<evidence type="ECO:0000256" key="7">
    <source>
        <dbReference type="ARBA" id="ARBA00022763"/>
    </source>
</evidence>
<dbReference type="AlphaFoldDB" id="A0A7D4CH72"/>
<dbReference type="InterPro" id="IPR006050">
    <property type="entry name" value="DNA_photolyase_N"/>
</dbReference>
<evidence type="ECO:0000256" key="2">
    <source>
        <dbReference type="ARBA" id="ARBA00001974"/>
    </source>
</evidence>
<sequence length="452" mass="52772">MFGKSIFNKHRARLLKDGGKSRRGPVIYWMSRDQRVADNWALIYSIINANELKVPLVVVFTLSEVFPSTNLRHYGFMLKGLTEVEHKFKELGMPFVTLNGDPAERLLEFSEEVKASLLISDFDPLLVKRSWKAQLNQQLAIPHYEVDAHNVVPCWYVSPKQEFGAYTIRPKIKKHLSSFLTEFPIIELKNKERVSKSINWHDVNSWFKTASEVKPVKGVVPGEKAAHEVLDEFIQAKLNGYVEKRNDPTLEWQSNLSPYLHYGHISAQRVAIEVLKAPAPEVDKQAFLEELIVRRELSDNFCYYNPNYSRFAGFPDWAKETHRIHRFDVRDYLYTLEEFEIAHTHDPLWNAAQLQLVNTGKMHGYMRMYWAKKILEWTTCPEEAMRFAIYLNDKYSLDGRDPNGYTGIAWSIGGVHDRAWPERPIFGKIRYMNFEGCRRKFDVDKYIKMNIG</sequence>
<dbReference type="PROSITE" id="PS01083">
    <property type="entry name" value="DNA_PHOTOLYASES_2_1"/>
    <property type="match status" value="1"/>
</dbReference>
<dbReference type="FunFam" id="3.40.50.620:FF:000110">
    <property type="entry name" value="Deoxyribodipyrimidine photolyase"/>
    <property type="match status" value="1"/>
</dbReference>
<dbReference type="GO" id="GO:0009650">
    <property type="term" value="P:UV protection"/>
    <property type="evidence" value="ECO:0007669"/>
    <property type="project" value="UniProtKB-ARBA"/>
</dbReference>
<dbReference type="GO" id="GO:0000719">
    <property type="term" value="P:photoreactive repair"/>
    <property type="evidence" value="ECO:0007669"/>
    <property type="project" value="TreeGrafter"/>
</dbReference>
<evidence type="ECO:0000256" key="9">
    <source>
        <dbReference type="ARBA" id="ARBA00023125"/>
    </source>
</evidence>
<evidence type="ECO:0000259" key="14">
    <source>
        <dbReference type="PROSITE" id="PS51645"/>
    </source>
</evidence>
<evidence type="ECO:0000313" key="15">
    <source>
        <dbReference type="EMBL" id="QKG80326.1"/>
    </source>
</evidence>
<dbReference type="NCBIfam" id="TIGR00591">
    <property type="entry name" value="phr2"/>
    <property type="match status" value="1"/>
</dbReference>
<dbReference type="Gene3D" id="3.40.50.620">
    <property type="entry name" value="HUPs"/>
    <property type="match status" value="1"/>
</dbReference>
<evidence type="ECO:0000256" key="10">
    <source>
        <dbReference type="ARBA" id="ARBA00023204"/>
    </source>
</evidence>
<dbReference type="PROSITE" id="PS51645">
    <property type="entry name" value="PHR_CRY_ALPHA_BETA"/>
    <property type="match status" value="1"/>
</dbReference>
<dbReference type="PROSITE" id="PS01084">
    <property type="entry name" value="DNA_PHOTOLYASES_2_2"/>
    <property type="match status" value="1"/>
</dbReference>
<dbReference type="KEGG" id="ttz:FHG85_08645"/>
<dbReference type="EC" id="4.1.99.3" evidence="4"/>
<evidence type="ECO:0000256" key="1">
    <source>
        <dbReference type="ARBA" id="ARBA00001932"/>
    </source>
</evidence>
<dbReference type="Pfam" id="PF00875">
    <property type="entry name" value="DNA_photolyase"/>
    <property type="match status" value="1"/>
</dbReference>
<name>A0A7D4CH72_9BACT</name>
<dbReference type="InterPro" id="IPR036155">
    <property type="entry name" value="Crypto/Photolyase_N_sf"/>
</dbReference>
<comment type="similarity">
    <text evidence="3">Belongs to the DNA photolyase class-2 family.</text>
</comment>
<protein>
    <recommendedName>
        <fullName evidence="5">Deoxyribodipyrimidine photo-lyase</fullName>
        <ecNumber evidence="4">4.1.99.3</ecNumber>
    </recommendedName>
    <alternativeName>
        <fullName evidence="12">DNA photolyase</fullName>
    </alternativeName>
</protein>
<keyword evidence="11 15" id="KW-0456">Lyase</keyword>
<evidence type="ECO:0000256" key="4">
    <source>
        <dbReference type="ARBA" id="ARBA00013149"/>
    </source>
</evidence>
<dbReference type="SUPFAM" id="SSF48173">
    <property type="entry name" value="Cryptochrome/photolyase FAD-binding domain"/>
    <property type="match status" value="1"/>
</dbReference>
<organism evidence="15 16">
    <name type="scientific">Tenuifilum thalassicum</name>
    <dbReference type="NCBI Taxonomy" id="2590900"/>
    <lineage>
        <taxon>Bacteria</taxon>
        <taxon>Pseudomonadati</taxon>
        <taxon>Bacteroidota</taxon>
        <taxon>Bacteroidia</taxon>
        <taxon>Bacteroidales</taxon>
        <taxon>Tenuifilaceae</taxon>
        <taxon>Tenuifilum</taxon>
    </lineage>
</organism>
<evidence type="ECO:0000256" key="11">
    <source>
        <dbReference type="ARBA" id="ARBA00023239"/>
    </source>
</evidence>
<dbReference type="Gene3D" id="1.25.40.80">
    <property type="match status" value="1"/>
</dbReference>
<dbReference type="FunFam" id="1.10.579.10:FF:000002">
    <property type="entry name" value="Deoxyribodipyrimidine photolyase"/>
    <property type="match status" value="1"/>
</dbReference>
<dbReference type="Proteomes" id="UP000500961">
    <property type="component" value="Chromosome"/>
</dbReference>
<gene>
    <name evidence="15" type="ORF">FHG85_08645</name>
</gene>
<keyword evidence="7" id="KW-0227">DNA damage</keyword>
<dbReference type="InterPro" id="IPR014729">
    <property type="entry name" value="Rossmann-like_a/b/a_fold"/>
</dbReference>
<evidence type="ECO:0000313" key="16">
    <source>
        <dbReference type="Proteomes" id="UP000500961"/>
    </source>
</evidence>
<evidence type="ECO:0000256" key="5">
    <source>
        <dbReference type="ARBA" id="ARBA00014046"/>
    </source>
</evidence>
<feature type="domain" description="Photolyase/cryptochrome alpha/beta" evidence="14">
    <location>
        <begin position="24"/>
        <end position="154"/>
    </location>
</feature>
<dbReference type="EMBL" id="CP041345">
    <property type="protein sequence ID" value="QKG80326.1"/>
    <property type="molecule type" value="Genomic_DNA"/>
</dbReference>
<evidence type="ECO:0000256" key="8">
    <source>
        <dbReference type="ARBA" id="ARBA00022827"/>
    </source>
</evidence>
<dbReference type="SUPFAM" id="SSF52425">
    <property type="entry name" value="Cryptochrome/photolyase, N-terminal domain"/>
    <property type="match status" value="1"/>
</dbReference>
<dbReference type="InterPro" id="IPR036134">
    <property type="entry name" value="Crypto/Photolyase_FAD-like_sf"/>
</dbReference>
<accession>A0A7D4CH72</accession>
<dbReference type="Gene3D" id="1.10.579.10">
    <property type="entry name" value="DNA Cyclobutane Dipyrimidine Photolyase, subunit A, domain 3"/>
    <property type="match status" value="1"/>
</dbReference>
<evidence type="ECO:0000256" key="3">
    <source>
        <dbReference type="ARBA" id="ARBA00006409"/>
    </source>
</evidence>
<evidence type="ECO:0000256" key="12">
    <source>
        <dbReference type="ARBA" id="ARBA00031671"/>
    </source>
</evidence>
<evidence type="ECO:0000256" key="6">
    <source>
        <dbReference type="ARBA" id="ARBA00022630"/>
    </source>
</evidence>
<comment type="cofactor">
    <cofactor evidence="1">
        <name>(6R)-5,10-methylene-5,6,7,8-tetrahydrofolate</name>
        <dbReference type="ChEBI" id="CHEBI:15636"/>
    </cofactor>
</comment>
<comment type="cofactor">
    <cofactor evidence="2">
        <name>FAD</name>
        <dbReference type="ChEBI" id="CHEBI:57692"/>
    </cofactor>
</comment>
<dbReference type="PANTHER" id="PTHR10211:SF0">
    <property type="entry name" value="DEOXYRIBODIPYRIMIDINE PHOTO-LYASE"/>
    <property type="match status" value="1"/>
</dbReference>
<dbReference type="InterPro" id="IPR032673">
    <property type="entry name" value="DNA_photolyase_2_CS"/>
</dbReference>
<keyword evidence="9" id="KW-0238">DNA-binding</keyword>
<reference evidence="15 16" key="1">
    <citation type="submission" date="2019-07" db="EMBL/GenBank/DDBJ databases">
        <title>Thalassofilum flectens gen. nov., sp. nov., a novel moderate thermophilic anaerobe from a shallow sea hot spring in Kunashir Island (Russia), representing a new family in the order Bacteroidales, and proposal of Thalassofilacea fam. nov.</title>
        <authorList>
            <person name="Kochetkova T.V."/>
            <person name="Podosokorskaya O.A."/>
            <person name="Novikov A."/>
            <person name="Elcheninov A.G."/>
            <person name="Toshchakov S.V."/>
            <person name="Kublanov I.V."/>
        </authorList>
    </citation>
    <scope>NUCLEOTIDE SEQUENCE [LARGE SCALE GENOMIC DNA]</scope>
    <source>
        <strain evidence="15 16">38-H</strain>
    </source>
</reference>
<dbReference type="InterPro" id="IPR008148">
    <property type="entry name" value="DNA_photolyase_2"/>
</dbReference>
<keyword evidence="16" id="KW-1185">Reference proteome</keyword>
<proteinExistence type="inferred from homology"/>
<dbReference type="FunFam" id="1.25.40.80:FF:000004">
    <property type="entry name" value="Deoxyribodipyrimidine photolyase"/>
    <property type="match status" value="1"/>
</dbReference>
<evidence type="ECO:0000256" key="13">
    <source>
        <dbReference type="ARBA" id="ARBA00033999"/>
    </source>
</evidence>
<comment type="catalytic activity">
    <reaction evidence="13">
        <text>cyclobutadipyrimidine (in DNA) = 2 pyrimidine residues (in DNA).</text>
        <dbReference type="EC" id="4.1.99.3"/>
    </reaction>
</comment>
<keyword evidence="6" id="KW-0285">Flavoprotein</keyword>
<dbReference type="InterPro" id="IPR052219">
    <property type="entry name" value="Photolyase_Class-2"/>
</dbReference>